<dbReference type="SUPFAM" id="SSF52954">
    <property type="entry name" value="Class II aaRS ABD-related"/>
    <property type="match status" value="1"/>
</dbReference>
<dbReference type="OrthoDB" id="341578at2759"/>
<dbReference type="InterPro" id="IPR045864">
    <property type="entry name" value="aa-tRNA-synth_II/BPL/LPL"/>
</dbReference>
<comment type="catalytic activity">
    <reaction evidence="6">
        <text>tRNA(His) + L-histidine + ATP = L-histidyl-tRNA(His) + AMP + diphosphate + H(+)</text>
        <dbReference type="Rhea" id="RHEA:17313"/>
        <dbReference type="Rhea" id="RHEA-COMP:9665"/>
        <dbReference type="Rhea" id="RHEA-COMP:9689"/>
        <dbReference type="ChEBI" id="CHEBI:15378"/>
        <dbReference type="ChEBI" id="CHEBI:30616"/>
        <dbReference type="ChEBI" id="CHEBI:33019"/>
        <dbReference type="ChEBI" id="CHEBI:57595"/>
        <dbReference type="ChEBI" id="CHEBI:78442"/>
        <dbReference type="ChEBI" id="CHEBI:78527"/>
        <dbReference type="ChEBI" id="CHEBI:456215"/>
        <dbReference type="EC" id="6.1.1.21"/>
    </reaction>
</comment>
<accession>A0A835UGC5</accession>
<evidence type="ECO:0000259" key="8">
    <source>
        <dbReference type="Pfam" id="PF03129"/>
    </source>
</evidence>
<sequence length="393" mass="44501">MLELCHELRTPFVNWVVVNQVFSFKRYEINRVYRRAVGHSTPNHFYQGDFDIIGGSSLLTEAEAVKVVMDLATKFFHPSAIDVRLNHTRVLQEIWCWAGVSSEVRQSVAELLSLIVSSPPQSTKRKSNWGFIRRQLLQDLHLAEAVVDRLQTADLRFCGSADNALARLRGAVFPDKLACKALEELSTMVSYLRTWSIVNNVWIDVLMPPTEVYYSGIHFQIFLKEHMQVSASEATLMAVGGRYDYLVQQKWSSENRSNPPGAVGISLALEKVFRLCSIDVRPPRVELNINVLVCSKGGGGLLLERMELVAELWQANMKAEFVPLSDPSLTEQYEYAAEHDIKCLIILTEAGLTQSGLVKIRHLELKKEREVERGFIIKFLTEASSTQFRSLSI</sequence>
<keyword evidence="3" id="KW-0547">Nucleotide-binding</keyword>
<dbReference type="EC" id="6.1.1.21" evidence="2"/>
<dbReference type="Gene3D" id="3.40.50.800">
    <property type="entry name" value="Anticodon-binding domain"/>
    <property type="match status" value="1"/>
</dbReference>
<feature type="domain" description="Anticodon-binding" evidence="8">
    <location>
        <begin position="294"/>
        <end position="382"/>
    </location>
</feature>
<dbReference type="GO" id="GO:0005524">
    <property type="term" value="F:ATP binding"/>
    <property type="evidence" value="ECO:0007669"/>
    <property type="project" value="UniProtKB-KW"/>
</dbReference>
<comment type="similarity">
    <text evidence="1">Belongs to the class-II aminoacyl-tRNA synthetase family.</text>
</comment>
<evidence type="ECO:0000256" key="1">
    <source>
        <dbReference type="ARBA" id="ARBA00008226"/>
    </source>
</evidence>
<dbReference type="GO" id="GO:0005739">
    <property type="term" value="C:mitochondrion"/>
    <property type="evidence" value="ECO:0007669"/>
    <property type="project" value="TreeGrafter"/>
</dbReference>
<dbReference type="GO" id="GO:0005829">
    <property type="term" value="C:cytosol"/>
    <property type="evidence" value="ECO:0007669"/>
    <property type="project" value="TreeGrafter"/>
</dbReference>
<dbReference type="Proteomes" id="UP000639772">
    <property type="component" value="Chromosome 12"/>
</dbReference>
<dbReference type="Pfam" id="PF03129">
    <property type="entry name" value="HGTP_anticodon"/>
    <property type="match status" value="1"/>
</dbReference>
<dbReference type="PIRSF" id="PIRSF001549">
    <property type="entry name" value="His-tRNA_synth"/>
    <property type="match status" value="1"/>
</dbReference>
<dbReference type="GO" id="GO:0006427">
    <property type="term" value="P:histidyl-tRNA aminoacylation"/>
    <property type="evidence" value="ECO:0007669"/>
    <property type="project" value="TreeGrafter"/>
</dbReference>
<dbReference type="Pfam" id="PF13393">
    <property type="entry name" value="tRNA-synt_His"/>
    <property type="match status" value="1"/>
</dbReference>
<name>A0A835UGC5_VANPL</name>
<dbReference type="GO" id="GO:0032543">
    <property type="term" value="P:mitochondrial translation"/>
    <property type="evidence" value="ECO:0007669"/>
    <property type="project" value="TreeGrafter"/>
</dbReference>
<comment type="caution">
    <text evidence="10">The sequence shown here is derived from an EMBL/GenBank/DDBJ whole genome shotgun (WGS) entry which is preliminary data.</text>
</comment>
<gene>
    <name evidence="10" type="ORF">HPP92_023426</name>
</gene>
<keyword evidence="4" id="KW-0067">ATP-binding</keyword>
<dbReference type="Gene3D" id="3.30.930.10">
    <property type="entry name" value="Bira Bifunctional Protein, Domain 2"/>
    <property type="match status" value="1"/>
</dbReference>
<feature type="binding site" evidence="7">
    <location>
        <position position="51"/>
    </location>
    <ligand>
        <name>L-histidine</name>
        <dbReference type="ChEBI" id="CHEBI:57595"/>
    </ligand>
</feature>
<dbReference type="InterPro" id="IPR036621">
    <property type="entry name" value="Anticodon-bd_dom_sf"/>
</dbReference>
<feature type="binding site" evidence="7">
    <location>
        <position position="47"/>
    </location>
    <ligand>
        <name>L-histidine</name>
        <dbReference type="ChEBI" id="CHEBI:57595"/>
    </ligand>
</feature>
<feature type="domain" description="Class II Histidinyl-tRNA synthetase (HisRS)-like catalytic core" evidence="9">
    <location>
        <begin position="42"/>
        <end position="272"/>
    </location>
</feature>
<dbReference type="GO" id="GO:0003723">
    <property type="term" value="F:RNA binding"/>
    <property type="evidence" value="ECO:0007669"/>
    <property type="project" value="TreeGrafter"/>
</dbReference>
<dbReference type="InterPro" id="IPR041715">
    <property type="entry name" value="HisRS-like_core"/>
</dbReference>
<dbReference type="PANTHER" id="PTHR11476:SF10">
    <property type="entry name" value="NON-SPECIFIC SERINE_THREONINE PROTEIN KINASE"/>
    <property type="match status" value="1"/>
</dbReference>
<dbReference type="FunFam" id="3.40.50.800:FF:000012">
    <property type="entry name" value="Histidine--tRNA ligase, cytoplasmic"/>
    <property type="match status" value="1"/>
</dbReference>
<evidence type="ECO:0000313" key="11">
    <source>
        <dbReference type="Proteomes" id="UP000639772"/>
    </source>
</evidence>
<evidence type="ECO:0000259" key="9">
    <source>
        <dbReference type="Pfam" id="PF13393"/>
    </source>
</evidence>
<evidence type="ECO:0000313" key="10">
    <source>
        <dbReference type="EMBL" id="KAG0460298.1"/>
    </source>
</evidence>
<dbReference type="AlphaFoldDB" id="A0A835UGC5"/>
<evidence type="ECO:0000256" key="3">
    <source>
        <dbReference type="ARBA" id="ARBA00022741"/>
    </source>
</evidence>
<evidence type="ECO:0000256" key="4">
    <source>
        <dbReference type="ARBA" id="ARBA00022840"/>
    </source>
</evidence>
<dbReference type="InterPro" id="IPR004154">
    <property type="entry name" value="Anticodon-bd"/>
</dbReference>
<dbReference type="EMBL" id="JADCNM010000012">
    <property type="protein sequence ID" value="KAG0460298.1"/>
    <property type="molecule type" value="Genomic_DNA"/>
</dbReference>
<keyword evidence="5" id="KW-0648">Protein biosynthesis</keyword>
<dbReference type="SUPFAM" id="SSF55681">
    <property type="entry name" value="Class II aaRS and biotin synthetases"/>
    <property type="match status" value="1"/>
</dbReference>
<evidence type="ECO:0000256" key="5">
    <source>
        <dbReference type="ARBA" id="ARBA00022917"/>
    </source>
</evidence>
<dbReference type="PANTHER" id="PTHR11476">
    <property type="entry name" value="HISTIDYL-TRNA SYNTHETASE"/>
    <property type="match status" value="1"/>
</dbReference>
<protein>
    <recommendedName>
        <fullName evidence="2">histidine--tRNA ligase</fullName>
        <ecNumber evidence="2">6.1.1.21</ecNumber>
    </recommendedName>
</protein>
<dbReference type="InterPro" id="IPR004516">
    <property type="entry name" value="HisRS/HisZ"/>
</dbReference>
<reference evidence="10 11" key="1">
    <citation type="journal article" date="2020" name="Nat. Food">
        <title>A phased Vanilla planifolia genome enables genetic improvement of flavour and production.</title>
        <authorList>
            <person name="Hasing T."/>
            <person name="Tang H."/>
            <person name="Brym M."/>
            <person name="Khazi F."/>
            <person name="Huang T."/>
            <person name="Chambers A.H."/>
        </authorList>
    </citation>
    <scope>NUCLEOTIDE SEQUENCE [LARGE SCALE GENOMIC DNA]</scope>
    <source>
        <tissue evidence="10">Leaf</tissue>
    </source>
</reference>
<evidence type="ECO:0000256" key="6">
    <source>
        <dbReference type="ARBA" id="ARBA00047639"/>
    </source>
</evidence>
<dbReference type="GO" id="GO:0004821">
    <property type="term" value="F:histidine-tRNA ligase activity"/>
    <property type="evidence" value="ECO:0007669"/>
    <property type="project" value="UniProtKB-EC"/>
</dbReference>
<organism evidence="10 11">
    <name type="scientific">Vanilla planifolia</name>
    <name type="common">Vanilla</name>
    <dbReference type="NCBI Taxonomy" id="51239"/>
    <lineage>
        <taxon>Eukaryota</taxon>
        <taxon>Viridiplantae</taxon>
        <taxon>Streptophyta</taxon>
        <taxon>Embryophyta</taxon>
        <taxon>Tracheophyta</taxon>
        <taxon>Spermatophyta</taxon>
        <taxon>Magnoliopsida</taxon>
        <taxon>Liliopsida</taxon>
        <taxon>Asparagales</taxon>
        <taxon>Orchidaceae</taxon>
        <taxon>Vanilloideae</taxon>
        <taxon>Vanilleae</taxon>
        <taxon>Vanilla</taxon>
    </lineage>
</organism>
<feature type="binding site" evidence="7">
    <location>
        <position position="34"/>
    </location>
    <ligand>
        <name>L-histidine</name>
        <dbReference type="ChEBI" id="CHEBI:57595"/>
    </ligand>
</feature>
<proteinExistence type="inferred from homology"/>
<feature type="binding site" evidence="7">
    <location>
        <begin position="213"/>
        <end position="214"/>
    </location>
    <ligand>
        <name>L-histidine</name>
        <dbReference type="ChEBI" id="CHEBI:57595"/>
    </ligand>
</feature>
<evidence type="ECO:0000256" key="2">
    <source>
        <dbReference type="ARBA" id="ARBA00012815"/>
    </source>
</evidence>
<evidence type="ECO:0000256" key="7">
    <source>
        <dbReference type="PIRSR" id="PIRSR001549-1"/>
    </source>
</evidence>